<keyword evidence="1" id="KW-0694">RNA-binding</keyword>
<dbReference type="GO" id="GO:0003723">
    <property type="term" value="F:RNA binding"/>
    <property type="evidence" value="ECO:0007669"/>
    <property type="project" value="UniProtKB-UniRule"/>
</dbReference>
<name>A0A8T4L3K2_9ARCH</name>
<dbReference type="Pfam" id="PF02926">
    <property type="entry name" value="THUMP"/>
    <property type="match status" value="1"/>
</dbReference>
<evidence type="ECO:0000313" key="4">
    <source>
        <dbReference type="Proteomes" id="UP000675968"/>
    </source>
</evidence>
<dbReference type="InterPro" id="IPR014729">
    <property type="entry name" value="Rossmann-like_a/b/a_fold"/>
</dbReference>
<dbReference type="Proteomes" id="UP000675968">
    <property type="component" value="Unassembled WGS sequence"/>
</dbReference>
<comment type="caution">
    <text evidence="3">The sequence shown here is derived from an EMBL/GenBank/DDBJ whole genome shotgun (WGS) entry which is preliminary data.</text>
</comment>
<gene>
    <name evidence="3" type="ORF">J4215_00560</name>
</gene>
<dbReference type="Gene3D" id="3.30.2130.30">
    <property type="match status" value="1"/>
</dbReference>
<dbReference type="CDD" id="cd11716">
    <property type="entry name" value="THUMP_ThiI"/>
    <property type="match status" value="1"/>
</dbReference>
<dbReference type="InterPro" id="IPR004114">
    <property type="entry name" value="THUMP_dom"/>
</dbReference>
<dbReference type="GO" id="GO:0002937">
    <property type="term" value="P:tRNA 4-thiouridine biosynthesis"/>
    <property type="evidence" value="ECO:0007669"/>
    <property type="project" value="TreeGrafter"/>
</dbReference>
<evidence type="ECO:0000313" key="3">
    <source>
        <dbReference type="EMBL" id="MBS3061054.1"/>
    </source>
</evidence>
<dbReference type="PANTHER" id="PTHR43209:SF1">
    <property type="entry name" value="TRNA SULFURTRANSFERASE"/>
    <property type="match status" value="1"/>
</dbReference>
<evidence type="ECO:0000259" key="2">
    <source>
        <dbReference type="PROSITE" id="PS51165"/>
    </source>
</evidence>
<dbReference type="GO" id="GO:0052837">
    <property type="term" value="P:thiazole biosynthetic process"/>
    <property type="evidence" value="ECO:0007669"/>
    <property type="project" value="TreeGrafter"/>
</dbReference>
<dbReference type="Pfam" id="PF22025">
    <property type="entry name" value="ThiI_fer"/>
    <property type="match status" value="1"/>
</dbReference>
<dbReference type="SUPFAM" id="SSF143437">
    <property type="entry name" value="THUMP domain-like"/>
    <property type="match status" value="1"/>
</dbReference>
<organism evidence="3 4">
    <name type="scientific">Candidatus Iainarchaeum sp</name>
    <dbReference type="NCBI Taxonomy" id="3101447"/>
    <lineage>
        <taxon>Archaea</taxon>
        <taxon>Candidatus Iainarchaeota</taxon>
        <taxon>Candidatus Iainarchaeia</taxon>
        <taxon>Candidatus Iainarchaeales</taxon>
        <taxon>Candidatus Iainarchaeaceae</taxon>
        <taxon>Candidatus Iainarchaeum</taxon>
    </lineage>
</organism>
<proteinExistence type="predicted"/>
<reference evidence="3" key="1">
    <citation type="submission" date="2021-03" db="EMBL/GenBank/DDBJ databases">
        <authorList>
            <person name="Jaffe A."/>
        </authorList>
    </citation>
    <scope>NUCLEOTIDE SEQUENCE</scope>
    <source>
        <strain evidence="3">RIFCSPLOWO2_01_FULL_AR10_48_17</strain>
    </source>
</reference>
<dbReference type="EMBL" id="JAGVWC010000006">
    <property type="protein sequence ID" value="MBS3061054.1"/>
    <property type="molecule type" value="Genomic_DNA"/>
</dbReference>
<reference evidence="3" key="2">
    <citation type="submission" date="2021-05" db="EMBL/GenBank/DDBJ databases">
        <title>Protein family content uncovers lineage relationships and bacterial pathway maintenance mechanisms in DPANN archaea.</title>
        <authorList>
            <person name="Castelle C.J."/>
            <person name="Meheust R."/>
            <person name="Jaffe A.L."/>
            <person name="Seitz K."/>
            <person name="Gong X."/>
            <person name="Baker B.J."/>
            <person name="Banfield J.F."/>
        </authorList>
    </citation>
    <scope>NUCLEOTIDE SEQUENCE</scope>
    <source>
        <strain evidence="3">RIFCSPLOWO2_01_FULL_AR10_48_17</strain>
    </source>
</reference>
<dbReference type="InterPro" id="IPR050102">
    <property type="entry name" value="tRNA_sulfurtransferase_ThiI"/>
</dbReference>
<feature type="domain" description="THUMP" evidence="2">
    <location>
        <begin position="63"/>
        <end position="170"/>
    </location>
</feature>
<dbReference type="InterPro" id="IPR049962">
    <property type="entry name" value="THUMP_ThiI"/>
</dbReference>
<evidence type="ECO:0000256" key="1">
    <source>
        <dbReference type="PROSITE-ProRule" id="PRU00529"/>
    </source>
</evidence>
<dbReference type="PROSITE" id="PS51165">
    <property type="entry name" value="THUMP"/>
    <property type="match status" value="1"/>
</dbReference>
<dbReference type="AlphaFoldDB" id="A0A8T4L3K2"/>
<dbReference type="GO" id="GO:0005829">
    <property type="term" value="C:cytosol"/>
    <property type="evidence" value="ECO:0007669"/>
    <property type="project" value="TreeGrafter"/>
</dbReference>
<dbReference type="SMART" id="SM00981">
    <property type="entry name" value="THUMP"/>
    <property type="match status" value="1"/>
</dbReference>
<protein>
    <recommendedName>
        <fullName evidence="2">THUMP domain-containing protein</fullName>
    </recommendedName>
</protein>
<accession>A0A8T4L3K2</accession>
<sequence length="285" mass="30424">MASGSLILVKTASEIAIKSDFVQKRFTGILVKNMRTALKNAHVSVDSISTGRGRLFVSGSDASKSIGVLSRVFGIHELAPVTRLEKSDFESVVSLAILTAKSELKAGDSFCVRCSRSGQHFFSSKDIEIEAGSRILEAVKDVKVKLVGPTKTVFVEVYPKAVVAYSSTVKGLEGLPVGSQGRIGLLLDSSSEDVFLAGFLLLKRGCNLVAVQTGKTGESALKRLEAFNSLASFSAVKADELSKVADVNILASAKTNFGYSDSDWRFPVLYPLIGFPKEVLPAVAK</sequence>
<dbReference type="Gene3D" id="3.40.50.620">
    <property type="entry name" value="HUPs"/>
    <property type="match status" value="1"/>
</dbReference>
<dbReference type="PANTHER" id="PTHR43209">
    <property type="entry name" value="TRNA SULFURTRANSFERASE"/>
    <property type="match status" value="1"/>
</dbReference>
<dbReference type="InterPro" id="IPR054173">
    <property type="entry name" value="ThiI_fer"/>
</dbReference>